<dbReference type="AlphaFoldDB" id="A0A4Q7ZI73"/>
<name>A0A4Q7ZI73_9ACTN</name>
<keyword evidence="4" id="KW-1185">Reference proteome</keyword>
<evidence type="ECO:0000313" key="4">
    <source>
        <dbReference type="Proteomes" id="UP000292564"/>
    </source>
</evidence>
<dbReference type="PROSITE" id="PS51257">
    <property type="entry name" value="PROKAR_LIPOPROTEIN"/>
    <property type="match status" value="1"/>
</dbReference>
<feature type="region of interest" description="Disordered" evidence="1">
    <location>
        <begin position="26"/>
        <end position="86"/>
    </location>
</feature>
<dbReference type="OrthoDB" id="3393005at2"/>
<dbReference type="RefSeq" id="WP_130509453.1">
    <property type="nucleotide sequence ID" value="NZ_SHKY01000001.1"/>
</dbReference>
<protein>
    <submittedName>
        <fullName evidence="3">Uncharacterized protein</fullName>
    </submittedName>
</protein>
<keyword evidence="2" id="KW-0732">Signal</keyword>
<evidence type="ECO:0000256" key="1">
    <source>
        <dbReference type="SAM" id="MobiDB-lite"/>
    </source>
</evidence>
<reference evidence="3 4" key="1">
    <citation type="submission" date="2019-02" db="EMBL/GenBank/DDBJ databases">
        <title>Sequencing the genomes of 1000 actinobacteria strains.</title>
        <authorList>
            <person name="Klenk H.-P."/>
        </authorList>
    </citation>
    <scope>NUCLEOTIDE SEQUENCE [LARGE SCALE GENOMIC DNA]</scope>
    <source>
        <strain evidence="3 4">DSM 45162</strain>
    </source>
</reference>
<dbReference type="EMBL" id="SHKY01000001">
    <property type="protein sequence ID" value="RZU50537.1"/>
    <property type="molecule type" value="Genomic_DNA"/>
</dbReference>
<feature type="signal peptide" evidence="2">
    <location>
        <begin position="1"/>
        <end position="22"/>
    </location>
</feature>
<feature type="chain" id="PRO_5038732190" evidence="2">
    <location>
        <begin position="23"/>
        <end position="224"/>
    </location>
</feature>
<evidence type="ECO:0000256" key="2">
    <source>
        <dbReference type="SAM" id="SignalP"/>
    </source>
</evidence>
<proteinExistence type="predicted"/>
<accession>A0A4Q7ZI73</accession>
<organism evidence="3 4">
    <name type="scientific">Krasilnikovia cinnamomea</name>
    <dbReference type="NCBI Taxonomy" id="349313"/>
    <lineage>
        <taxon>Bacteria</taxon>
        <taxon>Bacillati</taxon>
        <taxon>Actinomycetota</taxon>
        <taxon>Actinomycetes</taxon>
        <taxon>Micromonosporales</taxon>
        <taxon>Micromonosporaceae</taxon>
        <taxon>Krasilnikovia</taxon>
    </lineage>
</organism>
<sequence length="224" mass="23078">MRHRRTVLAAVAFTLLSVAACSDDAKQPTAAPAPTESIPAEAGVGGPEVTEPPATGTAKPAFTKNPDGTTNRSGAPRPATGDTTISAGGLGPYKIGVSQATLKSTGLFAGAVAKKSCTGYTGATGLARFGSPDLVFYKGRLLYLSLQRGGPSTAKGTMIDTAVADVKRAYPGGKQLDDWTGATAWLAPHGDYTLLFAMKNDKVAVIQAGMAEPLQFRFTDRQGC</sequence>
<dbReference type="Proteomes" id="UP000292564">
    <property type="component" value="Unassembled WGS sequence"/>
</dbReference>
<comment type="caution">
    <text evidence="3">The sequence shown here is derived from an EMBL/GenBank/DDBJ whole genome shotgun (WGS) entry which is preliminary data.</text>
</comment>
<evidence type="ECO:0000313" key="3">
    <source>
        <dbReference type="EMBL" id="RZU50537.1"/>
    </source>
</evidence>
<gene>
    <name evidence="3" type="ORF">EV385_2309</name>
</gene>